<accession>A0ABD3Q431</accession>
<dbReference type="Proteomes" id="UP001530400">
    <property type="component" value="Unassembled WGS sequence"/>
</dbReference>
<protein>
    <submittedName>
        <fullName evidence="1">Uncharacterized protein</fullName>
    </submittedName>
</protein>
<sequence>MAFLPSVTSERIRSLIERQRLAWSDEGEDNDTDDAMLQYGRLVVTEDVERGIVETGATEHALEMIMI</sequence>
<keyword evidence="2" id="KW-1185">Reference proteome</keyword>
<comment type="caution">
    <text evidence="1">The sequence shown here is derived from an EMBL/GenBank/DDBJ whole genome shotgun (WGS) entry which is preliminary data.</text>
</comment>
<evidence type="ECO:0000313" key="2">
    <source>
        <dbReference type="Proteomes" id="UP001530400"/>
    </source>
</evidence>
<dbReference type="EMBL" id="JALLPJ020000335">
    <property type="protein sequence ID" value="KAL3795005.1"/>
    <property type="molecule type" value="Genomic_DNA"/>
</dbReference>
<proteinExistence type="predicted"/>
<evidence type="ECO:0000313" key="1">
    <source>
        <dbReference type="EMBL" id="KAL3795005.1"/>
    </source>
</evidence>
<dbReference type="AlphaFoldDB" id="A0ABD3Q431"/>
<organism evidence="1 2">
    <name type="scientific">Cyclotella atomus</name>
    <dbReference type="NCBI Taxonomy" id="382360"/>
    <lineage>
        <taxon>Eukaryota</taxon>
        <taxon>Sar</taxon>
        <taxon>Stramenopiles</taxon>
        <taxon>Ochrophyta</taxon>
        <taxon>Bacillariophyta</taxon>
        <taxon>Coscinodiscophyceae</taxon>
        <taxon>Thalassiosirophycidae</taxon>
        <taxon>Stephanodiscales</taxon>
        <taxon>Stephanodiscaceae</taxon>
        <taxon>Cyclotella</taxon>
    </lineage>
</organism>
<name>A0ABD3Q431_9STRA</name>
<gene>
    <name evidence="1" type="ORF">ACHAWO_005386</name>
</gene>
<reference evidence="1 2" key="1">
    <citation type="submission" date="2024-10" db="EMBL/GenBank/DDBJ databases">
        <title>Updated reference genomes for cyclostephanoid diatoms.</title>
        <authorList>
            <person name="Roberts W.R."/>
            <person name="Alverson A.J."/>
        </authorList>
    </citation>
    <scope>NUCLEOTIDE SEQUENCE [LARGE SCALE GENOMIC DNA]</scope>
    <source>
        <strain evidence="1 2">AJA010-31</strain>
    </source>
</reference>